<feature type="domain" description="Peptidase M13 N-terminal" evidence="9">
    <location>
        <begin position="71"/>
        <end position="452"/>
    </location>
</feature>
<accession>A0A3S3PB06</accession>
<proteinExistence type="inferred from homology"/>
<dbReference type="InterPro" id="IPR042089">
    <property type="entry name" value="Peptidase_M13_dom_2"/>
</dbReference>
<dbReference type="EMBL" id="NCKU01005494">
    <property type="protein sequence ID" value="RWS04497.1"/>
    <property type="molecule type" value="Genomic_DNA"/>
</dbReference>
<keyword evidence="3" id="KW-0645">Protease</keyword>
<dbReference type="PANTHER" id="PTHR11733:SF237">
    <property type="entry name" value="NEPRILYSIN-LIKE 4"/>
    <property type="match status" value="1"/>
</dbReference>
<comment type="cofactor">
    <cofactor evidence="1">
        <name>Zn(2+)</name>
        <dbReference type="ChEBI" id="CHEBI:29105"/>
    </cofactor>
</comment>
<evidence type="ECO:0000313" key="12">
    <source>
        <dbReference type="Proteomes" id="UP000285301"/>
    </source>
</evidence>
<evidence type="ECO:0000313" key="10">
    <source>
        <dbReference type="EMBL" id="RWS04497.1"/>
    </source>
</evidence>
<evidence type="ECO:0000256" key="3">
    <source>
        <dbReference type="ARBA" id="ARBA00022670"/>
    </source>
</evidence>
<dbReference type="PANTHER" id="PTHR11733">
    <property type="entry name" value="ZINC METALLOPROTEASE FAMILY M13 NEPRILYSIN-RELATED"/>
    <property type="match status" value="1"/>
</dbReference>
<feature type="non-terminal residue" evidence="11">
    <location>
        <position position="716"/>
    </location>
</feature>
<evidence type="ECO:0000313" key="11">
    <source>
        <dbReference type="EMBL" id="RWS04890.1"/>
    </source>
</evidence>
<dbReference type="GO" id="GO:0046872">
    <property type="term" value="F:metal ion binding"/>
    <property type="evidence" value="ECO:0007669"/>
    <property type="project" value="UniProtKB-KW"/>
</dbReference>
<dbReference type="AlphaFoldDB" id="A0A3S3PB06"/>
<keyword evidence="6" id="KW-0862">Zinc</keyword>
<comment type="similarity">
    <text evidence="2">Belongs to the peptidase M13 family.</text>
</comment>
<dbReference type="InterPro" id="IPR008753">
    <property type="entry name" value="Peptidase_M13_N"/>
</dbReference>
<reference evidence="11 12" key="1">
    <citation type="journal article" date="2018" name="Gigascience">
        <title>Genomes of trombidid mites reveal novel predicted allergens and laterally-transferred genes associated with secondary metabolism.</title>
        <authorList>
            <person name="Dong X."/>
            <person name="Chaisiri K."/>
            <person name="Xia D."/>
            <person name="Armstrong S.D."/>
            <person name="Fang Y."/>
            <person name="Donnelly M.J."/>
            <person name="Kadowaki T."/>
            <person name="McGarry J.W."/>
            <person name="Darby A.C."/>
            <person name="Makepeace B.L."/>
        </authorList>
    </citation>
    <scope>NUCLEOTIDE SEQUENCE [LARGE SCALE GENOMIC DNA]</scope>
    <source>
        <strain evidence="11">UoL-WK</strain>
    </source>
</reference>
<feature type="domain" description="Peptidase M13 C-terminal" evidence="8">
    <location>
        <begin position="521"/>
        <end position="715"/>
    </location>
</feature>
<keyword evidence="7" id="KW-0482">Metalloprotease</keyword>
<dbReference type="GO" id="GO:0004222">
    <property type="term" value="F:metalloendopeptidase activity"/>
    <property type="evidence" value="ECO:0007669"/>
    <property type="project" value="InterPro"/>
</dbReference>
<dbReference type="GO" id="GO:0016485">
    <property type="term" value="P:protein processing"/>
    <property type="evidence" value="ECO:0007669"/>
    <property type="project" value="TreeGrafter"/>
</dbReference>
<evidence type="ECO:0000256" key="1">
    <source>
        <dbReference type="ARBA" id="ARBA00001947"/>
    </source>
</evidence>
<evidence type="ECO:0000256" key="2">
    <source>
        <dbReference type="ARBA" id="ARBA00007357"/>
    </source>
</evidence>
<dbReference type="CDD" id="cd08662">
    <property type="entry name" value="M13"/>
    <property type="match status" value="1"/>
</dbReference>
<evidence type="ECO:0000259" key="8">
    <source>
        <dbReference type="Pfam" id="PF01431"/>
    </source>
</evidence>
<keyword evidence="5" id="KW-0378">Hydrolase</keyword>
<dbReference type="InterPro" id="IPR018497">
    <property type="entry name" value="Peptidase_M13_C"/>
</dbReference>
<evidence type="ECO:0000256" key="5">
    <source>
        <dbReference type="ARBA" id="ARBA00022801"/>
    </source>
</evidence>
<dbReference type="GO" id="GO:0005886">
    <property type="term" value="C:plasma membrane"/>
    <property type="evidence" value="ECO:0007669"/>
    <property type="project" value="TreeGrafter"/>
</dbReference>
<dbReference type="PROSITE" id="PS51885">
    <property type="entry name" value="NEPRILYSIN"/>
    <property type="match status" value="1"/>
</dbReference>
<comment type="caution">
    <text evidence="11">The sequence shown here is derived from an EMBL/GenBank/DDBJ whole genome shotgun (WGS) entry which is preliminary data.</text>
</comment>
<keyword evidence="4" id="KW-0479">Metal-binding</keyword>
<reference evidence="11" key="2">
    <citation type="submission" date="2018-11" db="EMBL/GenBank/DDBJ databases">
        <title>Trombidioid mite genomics.</title>
        <authorList>
            <person name="Dong X."/>
        </authorList>
    </citation>
    <scope>NUCLEOTIDE SEQUENCE</scope>
    <source>
        <strain evidence="11">UoL-WK</strain>
    </source>
</reference>
<protein>
    <submittedName>
        <fullName evidence="11">Uncharacterized protein</fullName>
    </submittedName>
</protein>
<dbReference type="Proteomes" id="UP000285301">
    <property type="component" value="Unassembled WGS sequence"/>
</dbReference>
<dbReference type="Gene3D" id="3.40.390.10">
    <property type="entry name" value="Collagenase (Catalytic Domain)"/>
    <property type="match status" value="1"/>
</dbReference>
<keyword evidence="12" id="KW-1185">Reference proteome</keyword>
<sequence>MESVYERVKHNKYRKGLICSILLFFLLLTSLALFVLIQNEEEIGIAVCNTEQCFSTAKKIDSYLDRSIDACENFYQFACGSWIKNNPRPRDKQSFSIRSVLTENVMEQMIAFFETKISYNDSDALKKAINVYSGCTDIDKRNDIGLHELKRLLQNVIGFPIMIKDWNSNSYNWEKKFVYTDLKLGSIQPFFRYRVDHDKETNYSTYSIHIYNTDHSVGKELLDQNRRTPRKEREYQDRIREQLKILDIDVSDSQITRDIDDLIMLKIRLANASLIKSRNNDASDAKKMSFYQMESKFLNQINWFKILSTIFKEANVNLTRDEKVYVEDPYYLTELGNILKNTSVRTLANYIALEVVNKFGVATVEKLRKLAKDDNENETLRKFCYTTTERFFGAALDYIYMKKLLDANVLFQIREFIEHLKYSFKLTLKQNKWMDNEARVKAEFKLNKIFGRILFLSSITDENDLDAYYSELGFLPSQNYLTSYKKLVKWEKIQSLQKLRQDANSFNIISVPTDMFTSLKSKTIEIQIAAFQPPFYHHSSPSSINFGAIGNIVAREIMFGAKIDDGKSNSKINESRKNYAERINCFKTQYSEFKEPNTGLKVNGTLTLQNNIAENVGVQEAFTAFKIHEALRGKIEEMRLPKPMDDFSMEQLFFIAFAQLWCNNDSEEEIKYKIESKPTPPDSIRAIVPVQNYDEFAKAFNCKLGLKMNPQKKCTL</sequence>
<dbReference type="Pfam" id="PF05649">
    <property type="entry name" value="Peptidase_M13_N"/>
    <property type="match status" value="1"/>
</dbReference>
<evidence type="ECO:0000259" key="9">
    <source>
        <dbReference type="Pfam" id="PF05649"/>
    </source>
</evidence>
<organism evidence="11 12">
    <name type="scientific">Dinothrombium tinctorium</name>
    <dbReference type="NCBI Taxonomy" id="1965070"/>
    <lineage>
        <taxon>Eukaryota</taxon>
        <taxon>Metazoa</taxon>
        <taxon>Ecdysozoa</taxon>
        <taxon>Arthropoda</taxon>
        <taxon>Chelicerata</taxon>
        <taxon>Arachnida</taxon>
        <taxon>Acari</taxon>
        <taxon>Acariformes</taxon>
        <taxon>Trombidiformes</taxon>
        <taxon>Prostigmata</taxon>
        <taxon>Anystina</taxon>
        <taxon>Parasitengona</taxon>
        <taxon>Trombidioidea</taxon>
        <taxon>Trombidiidae</taxon>
        <taxon>Dinothrombium</taxon>
    </lineage>
</organism>
<evidence type="ECO:0000256" key="6">
    <source>
        <dbReference type="ARBA" id="ARBA00022833"/>
    </source>
</evidence>
<evidence type="ECO:0000256" key="4">
    <source>
        <dbReference type="ARBA" id="ARBA00022723"/>
    </source>
</evidence>
<dbReference type="Gene3D" id="1.10.1380.10">
    <property type="entry name" value="Neutral endopeptidase , domain2"/>
    <property type="match status" value="1"/>
</dbReference>
<gene>
    <name evidence="10" type="ORF">B4U79_05041</name>
    <name evidence="11" type="ORF">B4U79_12204</name>
</gene>
<dbReference type="EMBL" id="NCKU01005197">
    <property type="protein sequence ID" value="RWS04890.1"/>
    <property type="molecule type" value="Genomic_DNA"/>
</dbReference>
<evidence type="ECO:0000256" key="7">
    <source>
        <dbReference type="ARBA" id="ARBA00023049"/>
    </source>
</evidence>
<dbReference type="InterPro" id="IPR000718">
    <property type="entry name" value="Peptidase_M13"/>
</dbReference>
<dbReference type="InterPro" id="IPR024079">
    <property type="entry name" value="MetalloPept_cat_dom_sf"/>
</dbReference>
<dbReference type="SUPFAM" id="SSF55486">
    <property type="entry name" value="Metalloproteases ('zincins'), catalytic domain"/>
    <property type="match status" value="1"/>
</dbReference>
<dbReference type="Pfam" id="PF01431">
    <property type="entry name" value="Peptidase_M13"/>
    <property type="match status" value="1"/>
</dbReference>
<name>A0A3S3PB06_9ACAR</name>
<dbReference type="OrthoDB" id="6475849at2759"/>